<dbReference type="Proteomes" id="UP000469185">
    <property type="component" value="Unassembled WGS sequence"/>
</dbReference>
<dbReference type="RefSeq" id="WP_163821198.1">
    <property type="nucleotide sequence ID" value="NZ_JAAGOB010000020.1"/>
</dbReference>
<evidence type="ECO:0000313" key="3">
    <source>
        <dbReference type="Proteomes" id="UP000469185"/>
    </source>
</evidence>
<gene>
    <name evidence="2" type="ORF">G1H11_24175</name>
</gene>
<feature type="transmembrane region" description="Helical" evidence="1">
    <location>
        <begin position="238"/>
        <end position="261"/>
    </location>
</feature>
<proteinExistence type="predicted"/>
<dbReference type="AlphaFoldDB" id="A0A6N9YTU3"/>
<keyword evidence="1" id="KW-0812">Transmembrane</keyword>
<sequence length="267" mass="28389">MKGGIILVQMLRERRRGFLWWSLGIAALAVITAASYPAVKDAGRGFDEFMESLPEGVVQMMGAADGITTPAGYLNSQFYANVFPIVLLIFGIAAGTWSIAGAEREGTLEPLLANPVPRWRVAVERLAGVTLLLAMLTLIASALLVMLRDPFELSELSVGNLAAAGVGVFLLALLFACLAFAVGAATGSKGLAIATGAGLATATYVVFGLSSLVEFFENLRWSSPWYWFLSPSPLTEGWTFQAIGAPLLVLVPVAVIGIAIFHRRDLT</sequence>
<evidence type="ECO:0000256" key="1">
    <source>
        <dbReference type="SAM" id="Phobius"/>
    </source>
</evidence>
<dbReference type="Pfam" id="PF12679">
    <property type="entry name" value="ABC2_membrane_2"/>
    <property type="match status" value="1"/>
</dbReference>
<evidence type="ECO:0000313" key="2">
    <source>
        <dbReference type="EMBL" id="NED98402.1"/>
    </source>
</evidence>
<accession>A0A6N9YTU3</accession>
<protein>
    <submittedName>
        <fullName evidence="2">ABC transporter permease subunit</fullName>
    </submittedName>
</protein>
<feature type="transmembrane region" description="Helical" evidence="1">
    <location>
        <begin position="126"/>
        <end position="147"/>
    </location>
</feature>
<dbReference type="GO" id="GO:0140359">
    <property type="term" value="F:ABC-type transporter activity"/>
    <property type="evidence" value="ECO:0007669"/>
    <property type="project" value="InterPro"/>
</dbReference>
<reference evidence="2 3" key="1">
    <citation type="submission" date="2020-02" db="EMBL/GenBank/DDBJ databases">
        <authorList>
            <person name="Li X.-J."/>
            <person name="Feng X.-M."/>
        </authorList>
    </citation>
    <scope>NUCLEOTIDE SEQUENCE [LARGE SCALE GENOMIC DNA]</scope>
    <source>
        <strain evidence="2 3">CGMCC 4.7225</strain>
    </source>
</reference>
<keyword evidence="3" id="KW-1185">Reference proteome</keyword>
<feature type="transmembrane region" description="Helical" evidence="1">
    <location>
        <begin position="191"/>
        <end position="213"/>
    </location>
</feature>
<feature type="transmembrane region" description="Helical" evidence="1">
    <location>
        <begin position="159"/>
        <end position="184"/>
    </location>
</feature>
<comment type="caution">
    <text evidence="2">The sequence shown here is derived from an EMBL/GenBank/DDBJ whole genome shotgun (WGS) entry which is preliminary data.</text>
</comment>
<organism evidence="2 3">
    <name type="scientific">Phytoactinopolyspora alkaliphila</name>
    <dbReference type="NCBI Taxonomy" id="1783498"/>
    <lineage>
        <taxon>Bacteria</taxon>
        <taxon>Bacillati</taxon>
        <taxon>Actinomycetota</taxon>
        <taxon>Actinomycetes</taxon>
        <taxon>Jiangellales</taxon>
        <taxon>Jiangellaceae</taxon>
        <taxon>Phytoactinopolyspora</taxon>
    </lineage>
</organism>
<keyword evidence="1" id="KW-0472">Membrane</keyword>
<dbReference type="GO" id="GO:0005886">
    <property type="term" value="C:plasma membrane"/>
    <property type="evidence" value="ECO:0007669"/>
    <property type="project" value="UniProtKB-SubCell"/>
</dbReference>
<feature type="transmembrane region" description="Helical" evidence="1">
    <location>
        <begin position="18"/>
        <end position="39"/>
    </location>
</feature>
<dbReference type="PANTHER" id="PTHR37305">
    <property type="entry name" value="INTEGRAL MEMBRANE PROTEIN-RELATED"/>
    <property type="match status" value="1"/>
</dbReference>
<dbReference type="EMBL" id="JAAGOB010000020">
    <property type="protein sequence ID" value="NED98402.1"/>
    <property type="molecule type" value="Genomic_DNA"/>
</dbReference>
<feature type="transmembrane region" description="Helical" evidence="1">
    <location>
        <begin position="78"/>
        <end position="100"/>
    </location>
</feature>
<name>A0A6N9YTU3_9ACTN</name>
<dbReference type="PANTHER" id="PTHR37305:SF1">
    <property type="entry name" value="MEMBRANE PROTEIN"/>
    <property type="match status" value="1"/>
</dbReference>
<keyword evidence="1" id="KW-1133">Transmembrane helix</keyword>